<protein>
    <submittedName>
        <fullName evidence="3">Wall-associated receptor kinase-like 9</fullName>
    </submittedName>
</protein>
<evidence type="ECO:0000256" key="2">
    <source>
        <dbReference type="ARBA" id="ARBA00022840"/>
    </source>
</evidence>
<proteinExistence type="predicted"/>
<comment type="caution">
    <text evidence="3">The sequence shown here is derived from an EMBL/GenBank/DDBJ whole genome shotgun (WGS) entry which is preliminary data.</text>
</comment>
<keyword evidence="3" id="KW-0418">Kinase</keyword>
<dbReference type="GO" id="GO:0007166">
    <property type="term" value="P:cell surface receptor signaling pathway"/>
    <property type="evidence" value="ECO:0007669"/>
    <property type="project" value="InterPro"/>
</dbReference>
<evidence type="ECO:0000256" key="1">
    <source>
        <dbReference type="ARBA" id="ARBA00022741"/>
    </source>
</evidence>
<dbReference type="OrthoDB" id="4062651at2759"/>
<name>A0A830CNE1_9LAMI</name>
<evidence type="ECO:0000313" key="4">
    <source>
        <dbReference type="Proteomes" id="UP000653305"/>
    </source>
</evidence>
<dbReference type="EMBL" id="BMAC01000631">
    <property type="protein sequence ID" value="GFQ00510.1"/>
    <property type="molecule type" value="Genomic_DNA"/>
</dbReference>
<keyword evidence="3" id="KW-0808">Transferase</keyword>
<dbReference type="GO" id="GO:0005524">
    <property type="term" value="F:ATP binding"/>
    <property type="evidence" value="ECO:0007669"/>
    <property type="project" value="UniProtKB-KW"/>
</dbReference>
<sequence>MTGRKPLSSNTKTDEEKSLSTFFVVSLKEDRLFQIVDPRVLREGSLEQIRGVGELVRRCLRLQSEERPTMKEVAMELEGLRKISKHPWAGQEEVQEEGVGLMSRDQQSDLYESCRRRFFLSAGSCESTRGLDNLRCLFQKVYRVKQGVNRVA</sequence>
<organism evidence="3 4">
    <name type="scientific">Phtheirospermum japonicum</name>
    <dbReference type="NCBI Taxonomy" id="374723"/>
    <lineage>
        <taxon>Eukaryota</taxon>
        <taxon>Viridiplantae</taxon>
        <taxon>Streptophyta</taxon>
        <taxon>Embryophyta</taxon>
        <taxon>Tracheophyta</taxon>
        <taxon>Spermatophyta</taxon>
        <taxon>Magnoliopsida</taxon>
        <taxon>eudicotyledons</taxon>
        <taxon>Gunneridae</taxon>
        <taxon>Pentapetalae</taxon>
        <taxon>asterids</taxon>
        <taxon>lamiids</taxon>
        <taxon>Lamiales</taxon>
        <taxon>Orobanchaceae</taxon>
        <taxon>Orobanchaceae incertae sedis</taxon>
        <taxon>Phtheirospermum</taxon>
    </lineage>
</organism>
<reference evidence="3" key="1">
    <citation type="submission" date="2020-07" db="EMBL/GenBank/DDBJ databases">
        <title>Ethylene signaling mediates host invasion by parasitic plants.</title>
        <authorList>
            <person name="Yoshida S."/>
        </authorList>
    </citation>
    <scope>NUCLEOTIDE SEQUENCE</scope>
    <source>
        <strain evidence="3">Okayama</strain>
    </source>
</reference>
<accession>A0A830CNE1</accession>
<evidence type="ECO:0000313" key="3">
    <source>
        <dbReference type="EMBL" id="GFQ00510.1"/>
    </source>
</evidence>
<dbReference type="Proteomes" id="UP000653305">
    <property type="component" value="Unassembled WGS sequence"/>
</dbReference>
<dbReference type="GO" id="GO:0005886">
    <property type="term" value="C:plasma membrane"/>
    <property type="evidence" value="ECO:0007669"/>
    <property type="project" value="TreeGrafter"/>
</dbReference>
<gene>
    <name evidence="3" type="ORF">PHJA_002194900</name>
</gene>
<keyword evidence="1" id="KW-0547">Nucleotide-binding</keyword>
<dbReference type="InterPro" id="IPR045274">
    <property type="entry name" value="WAK-like"/>
</dbReference>
<dbReference type="PANTHER" id="PTHR27005">
    <property type="entry name" value="WALL-ASSOCIATED RECEPTOR KINASE-LIKE 21"/>
    <property type="match status" value="1"/>
</dbReference>
<keyword evidence="2" id="KW-0067">ATP-binding</keyword>
<dbReference type="PANTHER" id="PTHR27005:SF283">
    <property type="entry name" value="OS02G0633066 PROTEIN"/>
    <property type="match status" value="1"/>
</dbReference>
<keyword evidence="4" id="KW-1185">Reference proteome</keyword>
<dbReference type="Gene3D" id="1.10.510.10">
    <property type="entry name" value="Transferase(Phosphotransferase) domain 1"/>
    <property type="match status" value="1"/>
</dbReference>
<dbReference type="GO" id="GO:0004674">
    <property type="term" value="F:protein serine/threonine kinase activity"/>
    <property type="evidence" value="ECO:0007669"/>
    <property type="project" value="TreeGrafter"/>
</dbReference>
<keyword evidence="3" id="KW-0675">Receptor</keyword>
<dbReference type="AlphaFoldDB" id="A0A830CNE1"/>